<name>A0A8T8SAZ5_9BASI</name>
<dbReference type="EMBL" id="LWDF02002352">
    <property type="protein sequence ID" value="KAE8236187.1"/>
    <property type="molecule type" value="Genomic_DNA"/>
</dbReference>
<evidence type="ECO:0000256" key="1">
    <source>
        <dbReference type="SAM" id="MobiDB-lite"/>
    </source>
</evidence>
<proteinExistence type="predicted"/>
<organism evidence="2 3">
    <name type="scientific">Tilletia indica</name>
    <dbReference type="NCBI Taxonomy" id="43049"/>
    <lineage>
        <taxon>Eukaryota</taxon>
        <taxon>Fungi</taxon>
        <taxon>Dikarya</taxon>
        <taxon>Basidiomycota</taxon>
        <taxon>Ustilaginomycotina</taxon>
        <taxon>Exobasidiomycetes</taxon>
        <taxon>Tilletiales</taxon>
        <taxon>Tilletiaceae</taxon>
        <taxon>Tilletia</taxon>
    </lineage>
</organism>
<comment type="caution">
    <text evidence="2">The sequence shown here is derived from an EMBL/GenBank/DDBJ whole genome shotgun (WGS) entry which is preliminary data.</text>
</comment>
<gene>
    <name evidence="2" type="ORF">A4X13_0g9232</name>
</gene>
<accession>A0A8T8SAZ5</accession>
<feature type="region of interest" description="Disordered" evidence="1">
    <location>
        <begin position="223"/>
        <end position="289"/>
    </location>
</feature>
<evidence type="ECO:0000313" key="3">
    <source>
        <dbReference type="Proteomes" id="UP000077521"/>
    </source>
</evidence>
<feature type="compositionally biased region" description="Low complexity" evidence="1">
    <location>
        <begin position="247"/>
        <end position="267"/>
    </location>
</feature>
<dbReference type="Proteomes" id="UP000077521">
    <property type="component" value="Unassembled WGS sequence"/>
</dbReference>
<reference evidence="2" key="1">
    <citation type="submission" date="2016-04" db="EMBL/GenBank/DDBJ databases">
        <authorList>
            <person name="Nguyen H.D."/>
            <person name="Samba Siva P."/>
            <person name="Cullis J."/>
            <person name="Levesque C.A."/>
            <person name="Hambleton S."/>
        </authorList>
    </citation>
    <scope>NUCLEOTIDE SEQUENCE</scope>
    <source>
        <strain evidence="2">DAOMC 236416</strain>
    </source>
</reference>
<sequence>MTSPTSPPKLIKWPTYLSITTDALLAPQGSEGYVHTMNTTVFDSGDRSVMASLSVWSRNTPIEGTTLLTNVAIATNPLRLVVPDAAYMRAVPEEFDGADPSKPCLPAAAPVLSGIGVIKQVSKCRKRGVIGGLVFLGKAAGWVEYWLNVEFEDLPQWSAWLLSAPNSLVTFDAVLARVDEDGTVHANLRRMSYICDAHRVLLQALGMGTAPPSDRAAKIAEFRQNASKAKRARDEDRNSNTENGDNASTSDVSTSPSKSPTKAAAEPPSSPTPAPTLGKRTRVDRANHA</sequence>
<evidence type="ECO:0000313" key="2">
    <source>
        <dbReference type="EMBL" id="KAE8236187.1"/>
    </source>
</evidence>
<protein>
    <submittedName>
        <fullName evidence="2">Uncharacterized protein</fullName>
    </submittedName>
</protein>
<dbReference type="AlphaFoldDB" id="A0A8T8SAZ5"/>
<keyword evidence="3" id="KW-1185">Reference proteome</keyword>
<reference evidence="2" key="2">
    <citation type="journal article" date="2019" name="IMA Fungus">
        <title>Genome sequencing and comparison of five Tilletia species to identify candidate genes for the detection of regulated species infecting wheat.</title>
        <authorList>
            <person name="Nguyen H.D.T."/>
            <person name="Sultana T."/>
            <person name="Kesanakurti P."/>
            <person name="Hambleton S."/>
        </authorList>
    </citation>
    <scope>NUCLEOTIDE SEQUENCE</scope>
    <source>
        <strain evidence="2">DAOMC 236416</strain>
    </source>
</reference>